<evidence type="ECO:0000256" key="5">
    <source>
        <dbReference type="ARBA" id="ARBA00038359"/>
    </source>
</evidence>
<dbReference type="PANTHER" id="PTHR33048">
    <property type="entry name" value="PTH11-LIKE INTEGRAL MEMBRANE PROTEIN (AFU_ORTHOLOGUE AFUA_5G11245)"/>
    <property type="match status" value="1"/>
</dbReference>
<evidence type="ECO:0000259" key="8">
    <source>
        <dbReference type="Pfam" id="PF20684"/>
    </source>
</evidence>
<feature type="transmembrane region" description="Helical" evidence="7">
    <location>
        <begin position="23"/>
        <end position="45"/>
    </location>
</feature>
<evidence type="ECO:0000313" key="10">
    <source>
        <dbReference type="Proteomes" id="UP001369815"/>
    </source>
</evidence>
<keyword evidence="3 7" id="KW-1133">Transmembrane helix</keyword>
<dbReference type="InterPro" id="IPR052337">
    <property type="entry name" value="SAT4-like"/>
</dbReference>
<sequence length="399" mass="44270">MPEPTQAVPMATNPNPTSWLQNLGIAIEVVCPALALIVVGLRAYIRLDTKSFGWDDGLIVAAMVFSIALAVGSIKGKRTREDYYQVMKALYIGIHFYDVPMPFDPTEGLIWIYVVGAVYQPILTLVKQSVLVFLLRFSGIKAGVRYVVWGTIIFNTVLMVAILLTVIFQCTPIELNWHPLVPGNCIQQFTFGVVAACMTIMTDIVSVALPFYIFLGLQINKNRKMALIGVFMLGVIVTIVSVIRLYFLAQNFHDQSPDKNFSLGFCVSSIECNLAILTASAPALWPLIRRWIPHLKSTGDHSYYGHHKYGGASHAQQGYIRTTDGADSNNIGLKDMDSRRIRTEVRSARDSDEEILTGTGIMRTTQFTVSTEDEYQQKGESANFDDHATRSKVSSNGSI</sequence>
<evidence type="ECO:0000256" key="2">
    <source>
        <dbReference type="ARBA" id="ARBA00022692"/>
    </source>
</evidence>
<evidence type="ECO:0000313" key="9">
    <source>
        <dbReference type="EMBL" id="KAK6955660.1"/>
    </source>
</evidence>
<dbReference type="AlphaFoldDB" id="A0AAX6MSL9"/>
<evidence type="ECO:0000256" key="1">
    <source>
        <dbReference type="ARBA" id="ARBA00004141"/>
    </source>
</evidence>
<feature type="transmembrane region" description="Helical" evidence="7">
    <location>
        <begin position="110"/>
        <end position="134"/>
    </location>
</feature>
<dbReference type="PANTHER" id="PTHR33048:SF108">
    <property type="entry name" value="INTEGRAL MEMBRANE PROTEIN"/>
    <property type="match status" value="1"/>
</dbReference>
<dbReference type="InterPro" id="IPR049326">
    <property type="entry name" value="Rhodopsin_dom_fungi"/>
</dbReference>
<accession>A0AAX6MSL9</accession>
<feature type="transmembrane region" description="Helical" evidence="7">
    <location>
        <begin position="146"/>
        <end position="169"/>
    </location>
</feature>
<comment type="caution">
    <text evidence="9">The sequence shown here is derived from an EMBL/GenBank/DDBJ whole genome shotgun (WGS) entry which is preliminary data.</text>
</comment>
<dbReference type="Proteomes" id="UP001369815">
    <property type="component" value="Unassembled WGS sequence"/>
</dbReference>
<dbReference type="Pfam" id="PF20684">
    <property type="entry name" value="Fung_rhodopsin"/>
    <property type="match status" value="1"/>
</dbReference>
<keyword evidence="4 7" id="KW-0472">Membrane</keyword>
<proteinExistence type="inferred from homology"/>
<keyword evidence="10" id="KW-1185">Reference proteome</keyword>
<feature type="transmembrane region" description="Helical" evidence="7">
    <location>
        <begin position="261"/>
        <end position="288"/>
    </location>
</feature>
<name>A0AAX6MSL9_9PEZI</name>
<reference evidence="9 10" key="1">
    <citation type="journal article" date="2024" name="Front Chem Biol">
        <title>Unveiling the potential of Daldinia eschscholtzii MFLUCC 19-0629 through bioactivity and bioinformatics studies for enhanced sustainable agriculture production.</title>
        <authorList>
            <person name="Brooks S."/>
            <person name="Weaver J.A."/>
            <person name="Klomchit A."/>
            <person name="Alharthi S.A."/>
            <person name="Onlamun T."/>
            <person name="Nurani R."/>
            <person name="Vong T.K."/>
            <person name="Alberti F."/>
            <person name="Greco C."/>
        </authorList>
    </citation>
    <scope>NUCLEOTIDE SEQUENCE [LARGE SCALE GENOMIC DNA]</scope>
    <source>
        <strain evidence="9">MFLUCC 19-0629</strain>
    </source>
</reference>
<dbReference type="GO" id="GO:0016020">
    <property type="term" value="C:membrane"/>
    <property type="evidence" value="ECO:0007669"/>
    <property type="project" value="UniProtKB-SubCell"/>
</dbReference>
<gene>
    <name evidence="9" type="ORF">Daesc_003303</name>
</gene>
<evidence type="ECO:0000256" key="3">
    <source>
        <dbReference type="ARBA" id="ARBA00022989"/>
    </source>
</evidence>
<evidence type="ECO:0000256" key="6">
    <source>
        <dbReference type="SAM" id="MobiDB-lite"/>
    </source>
</evidence>
<feature type="transmembrane region" description="Helical" evidence="7">
    <location>
        <begin position="227"/>
        <end position="249"/>
    </location>
</feature>
<feature type="transmembrane region" description="Helical" evidence="7">
    <location>
        <begin position="189"/>
        <end position="215"/>
    </location>
</feature>
<dbReference type="EMBL" id="JBANMG010000003">
    <property type="protein sequence ID" value="KAK6955660.1"/>
    <property type="molecule type" value="Genomic_DNA"/>
</dbReference>
<feature type="region of interest" description="Disordered" evidence="6">
    <location>
        <begin position="371"/>
        <end position="399"/>
    </location>
</feature>
<feature type="transmembrane region" description="Helical" evidence="7">
    <location>
        <begin position="57"/>
        <end position="74"/>
    </location>
</feature>
<comment type="subcellular location">
    <subcellularLocation>
        <location evidence="1">Membrane</location>
        <topology evidence="1">Multi-pass membrane protein</topology>
    </subcellularLocation>
</comment>
<evidence type="ECO:0000256" key="7">
    <source>
        <dbReference type="SAM" id="Phobius"/>
    </source>
</evidence>
<feature type="domain" description="Rhodopsin" evidence="8">
    <location>
        <begin position="41"/>
        <end position="290"/>
    </location>
</feature>
<evidence type="ECO:0000256" key="4">
    <source>
        <dbReference type="ARBA" id="ARBA00023136"/>
    </source>
</evidence>
<comment type="similarity">
    <text evidence="5">Belongs to the SAT4 family.</text>
</comment>
<organism evidence="9 10">
    <name type="scientific">Daldinia eschscholtzii</name>
    <dbReference type="NCBI Taxonomy" id="292717"/>
    <lineage>
        <taxon>Eukaryota</taxon>
        <taxon>Fungi</taxon>
        <taxon>Dikarya</taxon>
        <taxon>Ascomycota</taxon>
        <taxon>Pezizomycotina</taxon>
        <taxon>Sordariomycetes</taxon>
        <taxon>Xylariomycetidae</taxon>
        <taxon>Xylariales</taxon>
        <taxon>Hypoxylaceae</taxon>
        <taxon>Daldinia</taxon>
    </lineage>
</organism>
<keyword evidence="2 7" id="KW-0812">Transmembrane</keyword>
<protein>
    <recommendedName>
        <fullName evidence="8">Rhodopsin domain-containing protein</fullName>
    </recommendedName>
</protein>